<protein>
    <submittedName>
        <fullName evidence="1">Nucleotidyltransferase</fullName>
    </submittedName>
</protein>
<name>A0A9W6I1V5_9ACTN</name>
<dbReference type="InterPro" id="IPR018775">
    <property type="entry name" value="RlaP"/>
</dbReference>
<dbReference type="AlphaFoldDB" id="A0A9W6I1V5"/>
<comment type="caution">
    <text evidence="1">The sequence shown here is derived from an EMBL/GenBank/DDBJ whole genome shotgun (WGS) entry which is preliminary data.</text>
</comment>
<evidence type="ECO:0000313" key="2">
    <source>
        <dbReference type="Proteomes" id="UP001143474"/>
    </source>
</evidence>
<reference evidence="1" key="2">
    <citation type="submission" date="2023-01" db="EMBL/GenBank/DDBJ databases">
        <authorList>
            <person name="Sun Q."/>
            <person name="Evtushenko L."/>
        </authorList>
    </citation>
    <scope>NUCLEOTIDE SEQUENCE</scope>
    <source>
        <strain evidence="1">VKM Ac-2007</strain>
    </source>
</reference>
<organism evidence="1 2">
    <name type="scientific">Streptosporangium carneum</name>
    <dbReference type="NCBI Taxonomy" id="47481"/>
    <lineage>
        <taxon>Bacteria</taxon>
        <taxon>Bacillati</taxon>
        <taxon>Actinomycetota</taxon>
        <taxon>Actinomycetes</taxon>
        <taxon>Streptosporangiales</taxon>
        <taxon>Streptosporangiaceae</taxon>
        <taxon>Streptosporangium</taxon>
    </lineage>
</organism>
<keyword evidence="2" id="KW-1185">Reference proteome</keyword>
<dbReference type="EMBL" id="BSEV01000006">
    <property type="protein sequence ID" value="GLK09734.1"/>
    <property type="molecule type" value="Genomic_DNA"/>
</dbReference>
<evidence type="ECO:0000313" key="1">
    <source>
        <dbReference type="EMBL" id="GLK09734.1"/>
    </source>
</evidence>
<dbReference type="RefSeq" id="WP_271218191.1">
    <property type="nucleotide sequence ID" value="NZ_BAAAVD010000028.1"/>
</dbReference>
<dbReference type="PANTHER" id="PTHR34817:SF1">
    <property type="entry name" value="NUCLEOTIDYLTRANSFERASE"/>
    <property type="match status" value="1"/>
</dbReference>
<dbReference type="Pfam" id="PF10127">
    <property type="entry name" value="RlaP"/>
    <property type="match status" value="1"/>
</dbReference>
<accession>A0A9W6I1V5</accession>
<proteinExistence type="predicted"/>
<dbReference type="PANTHER" id="PTHR34817">
    <property type="entry name" value="NUCLEOTIDYLTRANSFERASE"/>
    <property type="match status" value="1"/>
</dbReference>
<reference evidence="1" key="1">
    <citation type="journal article" date="2014" name="Int. J. Syst. Evol. Microbiol.">
        <title>Complete genome sequence of Corynebacterium casei LMG S-19264T (=DSM 44701T), isolated from a smear-ripened cheese.</title>
        <authorList>
            <consortium name="US DOE Joint Genome Institute (JGI-PGF)"/>
            <person name="Walter F."/>
            <person name="Albersmeier A."/>
            <person name="Kalinowski J."/>
            <person name="Ruckert C."/>
        </authorList>
    </citation>
    <scope>NUCLEOTIDE SEQUENCE</scope>
    <source>
        <strain evidence="1">VKM Ac-2007</strain>
    </source>
</reference>
<dbReference type="Proteomes" id="UP001143474">
    <property type="component" value="Unassembled WGS sequence"/>
</dbReference>
<sequence length="258" mass="27986">MTVTLPAWLAEIPGEQPHPPAFVTVSGAHLYGFPSVDSDVDLRGVHVLPVEEVVGLRAGEETVTRSWTRHGVEVDLVTHDLVKFCRLLLRRNGYVLEQLLSPLVVATSPIHAEMVAAAPGCLTRHHAHHYLGFARTQWRLFERSGQLKALLYTFRVLLTGLHLMRTGVLVAGLPQLTGLVPEAPPYLADLVAAKRLAEHGSPPGDSPAPARLARDVTRLTADLQEAMEVSPLPDTAASADVLHDLVVRARLAARAPRG</sequence>
<gene>
    <name evidence="1" type="ORF">GCM10017600_31400</name>
</gene>